<name>H8ZD57_NEMA1</name>
<accession>H8ZD57</accession>
<keyword evidence="1" id="KW-0472">Membrane</keyword>
<feature type="transmembrane region" description="Helical" evidence="1">
    <location>
        <begin position="124"/>
        <end position="146"/>
    </location>
</feature>
<gene>
    <name evidence="2" type="ORF">NERG_01528</name>
</gene>
<dbReference type="EMBL" id="JH604636">
    <property type="protein sequence ID" value="EHY65082.1"/>
    <property type="molecule type" value="Genomic_DNA"/>
</dbReference>
<feature type="transmembrane region" description="Helical" evidence="1">
    <location>
        <begin position="152"/>
        <end position="173"/>
    </location>
</feature>
<protein>
    <submittedName>
        <fullName evidence="2">Uncharacterized protein</fullName>
    </submittedName>
</protein>
<dbReference type="AlphaFoldDB" id="H8ZD57"/>
<keyword evidence="1" id="KW-0812">Transmembrane</keyword>
<dbReference type="Proteomes" id="UP000005622">
    <property type="component" value="Unassembled WGS sequence"/>
</dbReference>
<feature type="transmembrane region" description="Helical" evidence="1">
    <location>
        <begin position="44"/>
        <end position="64"/>
    </location>
</feature>
<sequence length="219" mass="25123">MQNSFVIGSYTVNKKQTKDEEDCSEPAELNFIPVKNSNSTIPRAIYILYSMYFIFIGYMYMLMYGSLTEEKSHAFNGSPNVFRYLNTCMLSVTASFIFQIIPCKNITDNIAREKTIEISTRNTWVFLGMALYTVGKLYFKAGLIQIAFNLQYLFSIAVGLSSLIIFLQNWFLFKLNGNLSNLQPTMVLLLKISICLAALCAVILRIYNSYMNFNLVFYI</sequence>
<organism evidence="2">
    <name type="scientific">Nematocida ausubeli (strain ATCC PRA-371 / ERTm2)</name>
    <name type="common">Nematode killer fungus</name>
    <dbReference type="NCBI Taxonomy" id="1913371"/>
    <lineage>
        <taxon>Eukaryota</taxon>
        <taxon>Fungi</taxon>
        <taxon>Fungi incertae sedis</taxon>
        <taxon>Microsporidia</taxon>
        <taxon>Nematocida</taxon>
    </lineage>
</organism>
<keyword evidence="1" id="KW-1133">Transmembrane helix</keyword>
<proteinExistence type="predicted"/>
<dbReference type="HOGENOM" id="CLU_1261825_0_0_1"/>
<feature type="transmembrane region" description="Helical" evidence="1">
    <location>
        <begin position="185"/>
        <end position="207"/>
    </location>
</feature>
<evidence type="ECO:0000313" key="2">
    <source>
        <dbReference type="EMBL" id="EHY65082.1"/>
    </source>
</evidence>
<evidence type="ECO:0000256" key="1">
    <source>
        <dbReference type="SAM" id="Phobius"/>
    </source>
</evidence>
<reference evidence="2" key="1">
    <citation type="submission" date="2011-03" db="EMBL/GenBank/DDBJ databases">
        <title>The Genome Sequence of Nematocida sp1 strain ERTm2.</title>
        <authorList>
            <consortium name="The Broad Institute Genome Sequencing Platform"/>
            <consortium name="The Broad Institute Genome Sequencing Center for Infectious Disease"/>
            <person name="Cuomo C."/>
            <person name="Troemel E."/>
            <person name="Young S.K."/>
            <person name="Zeng Q."/>
            <person name="Gargeya S."/>
            <person name="Fitzgerald M."/>
            <person name="Haas B."/>
            <person name="Abouelleil A."/>
            <person name="Alvarado L."/>
            <person name="Arachchi H.M."/>
            <person name="Berlin A."/>
            <person name="Brown A."/>
            <person name="Chapman S.B."/>
            <person name="Chen Z."/>
            <person name="Dunbar C."/>
            <person name="Freedman E."/>
            <person name="Gearin G."/>
            <person name="Gellesch M."/>
            <person name="Goldberg J."/>
            <person name="Griggs A."/>
            <person name="Gujja S."/>
            <person name="Heilman E.R."/>
            <person name="Heiman D."/>
            <person name="Howarth C."/>
            <person name="Larson L."/>
            <person name="Lui A."/>
            <person name="MacDonald P.J.P."/>
            <person name="Mehta T."/>
            <person name="Montmayeur A."/>
            <person name="Murphy C."/>
            <person name="Neiman D."/>
            <person name="Pearson M."/>
            <person name="Priest M."/>
            <person name="Roberts A."/>
            <person name="Saif S."/>
            <person name="Shea T."/>
            <person name="Shenoy N."/>
            <person name="Sisk P."/>
            <person name="Stolte C."/>
            <person name="Sykes S."/>
            <person name="White J."/>
            <person name="Yandava C."/>
            <person name="Wortman J."/>
            <person name="Nusbaum C."/>
            <person name="Birren B."/>
        </authorList>
    </citation>
    <scope>NUCLEOTIDE SEQUENCE</scope>
    <source>
        <strain evidence="2">ERTm2</strain>
    </source>
</reference>
<feature type="transmembrane region" description="Helical" evidence="1">
    <location>
        <begin position="84"/>
        <end position="103"/>
    </location>
</feature>